<accession>Q4TDI6</accession>
<sequence>MPPNKAQQIIQQQEQPSPRTVKADPFTTSHMRDNPSPLMMHSPQLAQYPPMSHPSPPHNMQPKKVRNLEPSFAPGNPSALKEEKLPPSPVLRGESFNPAIRPDHHKHPDIKPSQAGHSQQSLKSLDSSQPATPSAEPSGPPPSVQEKDKFKQDPKTPTAPKKVQDVKLKNMGSWASLAQKSTSTPLSAVKSSSDSFEQFRRAAREKEEREKALKAQAEQAEKDRLRREQDKLR</sequence>
<gene>
    <name evidence="2" type="ORF">GSTENG00002777001</name>
</gene>
<dbReference type="EMBL" id="CAAE01006232">
    <property type="protein sequence ID" value="CAF89046.1"/>
    <property type="molecule type" value="Genomic_DNA"/>
</dbReference>
<feature type="compositionally biased region" description="Basic and acidic residues" evidence="1">
    <location>
        <begin position="197"/>
        <end position="233"/>
    </location>
</feature>
<protein>
    <submittedName>
        <fullName evidence="2">(spotted green pufferfish) hypothetical protein</fullName>
    </submittedName>
</protein>
<dbReference type="KEGG" id="tng:GSTEN00002777G001"/>
<dbReference type="OrthoDB" id="8955662at2759"/>
<evidence type="ECO:0000256" key="1">
    <source>
        <dbReference type="SAM" id="MobiDB-lite"/>
    </source>
</evidence>
<organism evidence="2">
    <name type="scientific">Tetraodon nigroviridis</name>
    <name type="common">Spotted green pufferfish</name>
    <name type="synonym">Chelonodon nigroviridis</name>
    <dbReference type="NCBI Taxonomy" id="99883"/>
    <lineage>
        <taxon>Eukaryota</taxon>
        <taxon>Metazoa</taxon>
        <taxon>Chordata</taxon>
        <taxon>Craniata</taxon>
        <taxon>Vertebrata</taxon>
        <taxon>Euteleostomi</taxon>
        <taxon>Actinopterygii</taxon>
        <taxon>Neopterygii</taxon>
        <taxon>Teleostei</taxon>
        <taxon>Neoteleostei</taxon>
        <taxon>Acanthomorphata</taxon>
        <taxon>Eupercaria</taxon>
        <taxon>Tetraodontiformes</taxon>
        <taxon>Tetradontoidea</taxon>
        <taxon>Tetraodontidae</taxon>
        <taxon>Tetraodon</taxon>
    </lineage>
</organism>
<reference evidence="2" key="1">
    <citation type="journal article" date="2004" name="Nature">
        <title>Genome duplication in the teleost fish Tetraodon nigroviridis reveals the early vertebrate proto-karyotype.</title>
        <authorList>
            <person name="Jaillon O."/>
            <person name="Aury J.-M."/>
            <person name="Brunet F."/>
            <person name="Petit J.-L."/>
            <person name="Stange-Thomann N."/>
            <person name="Mauceli E."/>
            <person name="Bouneau L."/>
            <person name="Fischer C."/>
            <person name="Ozouf-Costaz C."/>
            <person name="Bernot A."/>
            <person name="Nicaud S."/>
            <person name="Jaffe D."/>
            <person name="Fisher S."/>
            <person name="Lutfalla G."/>
            <person name="Dossat C."/>
            <person name="Segurens B."/>
            <person name="Dasilva C."/>
            <person name="Salanoubat M."/>
            <person name="Levy M."/>
            <person name="Boudet N."/>
            <person name="Castellano S."/>
            <person name="Anthouard V."/>
            <person name="Jubin C."/>
            <person name="Castelli V."/>
            <person name="Katinka M."/>
            <person name="Vacherie B."/>
            <person name="Biemont C."/>
            <person name="Skalli Z."/>
            <person name="Cattolico L."/>
            <person name="Poulain J."/>
            <person name="De Berardinis V."/>
            <person name="Cruaud C."/>
            <person name="Duprat S."/>
            <person name="Brottier P."/>
            <person name="Coutanceau J.-P."/>
            <person name="Gouzy J."/>
            <person name="Parra G."/>
            <person name="Lardier G."/>
            <person name="Chapple C."/>
            <person name="McKernan K.J."/>
            <person name="McEwan P."/>
            <person name="Bosak S."/>
            <person name="Kellis M."/>
            <person name="Volff J.-N."/>
            <person name="Guigo R."/>
            <person name="Zody M.C."/>
            <person name="Mesirov J."/>
            <person name="Lindblad-Toh K."/>
            <person name="Birren B."/>
            <person name="Nusbaum C."/>
            <person name="Kahn D."/>
            <person name="Robinson-Rechavi M."/>
            <person name="Laudet V."/>
            <person name="Schachter V."/>
            <person name="Quetier F."/>
            <person name="Saurin W."/>
            <person name="Scarpelli C."/>
            <person name="Wincker P."/>
            <person name="Lander E.S."/>
            <person name="Weissenbach J."/>
            <person name="Roest Crollius H."/>
        </authorList>
    </citation>
    <scope>NUCLEOTIDE SEQUENCE [LARGE SCALE GENOMIC DNA]</scope>
</reference>
<evidence type="ECO:0000313" key="2">
    <source>
        <dbReference type="EMBL" id="CAF89046.1"/>
    </source>
</evidence>
<dbReference type="AlphaFoldDB" id="Q4TDI6"/>
<feature type="compositionally biased region" description="Polar residues" evidence="1">
    <location>
        <begin position="176"/>
        <end position="196"/>
    </location>
</feature>
<name>Q4TDI6_TETNG</name>
<comment type="caution">
    <text evidence="2">The sequence shown here is derived from an EMBL/GenBank/DDBJ whole genome shotgun (WGS) entry which is preliminary data.</text>
</comment>
<feature type="non-terminal residue" evidence="2">
    <location>
        <position position="1"/>
    </location>
</feature>
<feature type="compositionally biased region" description="Basic and acidic residues" evidence="1">
    <location>
        <begin position="145"/>
        <end position="154"/>
    </location>
</feature>
<feature type="compositionally biased region" description="Low complexity" evidence="1">
    <location>
        <begin position="118"/>
        <end position="129"/>
    </location>
</feature>
<reference evidence="2" key="2">
    <citation type="submission" date="2004-02" db="EMBL/GenBank/DDBJ databases">
        <authorList>
            <consortium name="Genoscope"/>
            <consortium name="Whitehead Institute Centre for Genome Research"/>
        </authorList>
    </citation>
    <scope>NUCLEOTIDE SEQUENCE</scope>
</reference>
<proteinExistence type="predicted"/>
<feature type="region of interest" description="Disordered" evidence="1">
    <location>
        <begin position="1"/>
        <end position="233"/>
    </location>
</feature>